<dbReference type="Proteomes" id="UP000092177">
    <property type="component" value="Chromosome 1"/>
</dbReference>
<name>A0A1B7YVI1_COLHI</name>
<comment type="caution">
    <text evidence="3">The sequence shown here is derived from an EMBL/GenBank/DDBJ whole genome shotgun (WGS) entry which is preliminary data.</text>
</comment>
<dbReference type="OrthoDB" id="4849338at2759"/>
<accession>A0A1B7YVI1</accession>
<feature type="region of interest" description="Disordered" evidence="2">
    <location>
        <begin position="213"/>
        <end position="305"/>
    </location>
</feature>
<evidence type="ECO:0000256" key="2">
    <source>
        <dbReference type="SAM" id="MobiDB-lite"/>
    </source>
</evidence>
<feature type="coiled-coil region" evidence="1">
    <location>
        <begin position="391"/>
        <end position="418"/>
    </location>
</feature>
<keyword evidence="1" id="KW-0175">Coiled coil</keyword>
<keyword evidence="4" id="KW-1185">Reference proteome</keyword>
<evidence type="ECO:0000313" key="4">
    <source>
        <dbReference type="Proteomes" id="UP000092177"/>
    </source>
</evidence>
<dbReference type="EMBL" id="LTAN01000001">
    <property type="protein sequence ID" value="OBR16049.1"/>
    <property type="molecule type" value="Genomic_DNA"/>
</dbReference>
<dbReference type="VEuPathDB" id="FungiDB:CH63R_01229"/>
<protein>
    <submittedName>
        <fullName evidence="3">Uncharacterized protein</fullName>
    </submittedName>
</protein>
<dbReference type="AlphaFoldDB" id="A0A1B7YVI1"/>
<dbReference type="RefSeq" id="XP_018164566.1">
    <property type="nucleotide sequence ID" value="XM_018296204.1"/>
</dbReference>
<proteinExistence type="predicted"/>
<organism evidence="3 4">
    <name type="scientific">Colletotrichum higginsianum (strain IMI 349063)</name>
    <name type="common">Crucifer anthracnose fungus</name>
    <dbReference type="NCBI Taxonomy" id="759273"/>
    <lineage>
        <taxon>Eukaryota</taxon>
        <taxon>Fungi</taxon>
        <taxon>Dikarya</taxon>
        <taxon>Ascomycota</taxon>
        <taxon>Pezizomycotina</taxon>
        <taxon>Sordariomycetes</taxon>
        <taxon>Hypocreomycetidae</taxon>
        <taxon>Glomerellales</taxon>
        <taxon>Glomerellaceae</taxon>
        <taxon>Colletotrichum</taxon>
        <taxon>Colletotrichum destructivum species complex</taxon>
    </lineage>
</organism>
<dbReference type="GeneID" id="28860311"/>
<dbReference type="KEGG" id="chig:CH63R_01229"/>
<reference evidence="4" key="1">
    <citation type="journal article" date="2017" name="BMC Genomics">
        <title>Gapless genome assembly of Colletotrichum higginsianum reveals chromosome structure and association of transposable elements with secondary metabolite gene clusters.</title>
        <authorList>
            <person name="Dallery J.-F."/>
            <person name="Lapalu N."/>
            <person name="Zampounis A."/>
            <person name="Pigne S."/>
            <person name="Luyten I."/>
            <person name="Amselem J."/>
            <person name="Wittenberg A.H.J."/>
            <person name="Zhou S."/>
            <person name="de Queiroz M.V."/>
            <person name="Robin G.P."/>
            <person name="Auger A."/>
            <person name="Hainaut M."/>
            <person name="Henrissat B."/>
            <person name="Kim K.-T."/>
            <person name="Lee Y.-H."/>
            <person name="Lespinet O."/>
            <person name="Schwartz D.C."/>
            <person name="Thon M.R."/>
            <person name="O'Connell R.J."/>
        </authorList>
    </citation>
    <scope>NUCLEOTIDE SEQUENCE [LARGE SCALE GENOMIC DNA]</scope>
    <source>
        <strain evidence="4">IMI 349063</strain>
    </source>
</reference>
<sequence length="421" mass="46896">MASNLTKRGRSSPDDRLAFLALTHTIDQWSYQIPHLADKLLEDRDQQLLSELYVAHLMPAARSFWWNDDNYHRAMDQLVKEKYPVVKVVAWKSSGPKASNLLKIWREDAALLYTDLVGPGREDNVHSGEADQEVDGEKDVVSEVSQSHAAELDEVESDEEVKKYTIEATRPDIKRKASKTLGRIETSKKARARSVYDEESSEDDIFEIRHRPKMRPTFSTPRPAATALMTPPQSSKSTLTTVVDSDSENEDLAATSRLQTDRSMYDEESSEDDIFEIRHRPKMRPTFSTPRPAATALKAPPQSGESTLTIVIASDSEDEDLAATTSRLATGQPDGPIAASDPAPLSLTPVQTVASIEPAEELTQKHNCLTAIRETIDRVAESCDTFLPQERSEASRQLKKLELKLERLGKTAKGLREAIGS</sequence>
<evidence type="ECO:0000256" key="1">
    <source>
        <dbReference type="SAM" id="Coils"/>
    </source>
</evidence>
<gene>
    <name evidence="3" type="ORF">CH63R_01229</name>
</gene>
<feature type="compositionally biased region" description="Polar residues" evidence="2">
    <location>
        <begin position="231"/>
        <end position="244"/>
    </location>
</feature>
<evidence type="ECO:0000313" key="3">
    <source>
        <dbReference type="EMBL" id="OBR16049.1"/>
    </source>
</evidence>